<gene>
    <name evidence="1" type="ORF">SH601_02805</name>
</gene>
<keyword evidence="2" id="KW-1185">Reference proteome</keyword>
<reference evidence="1" key="1">
    <citation type="submission" date="2023-11" db="EMBL/GenBank/DDBJ databases">
        <title>Gracilibacillus pellucida a moderately halophilic bacterium isolated from saline soil in Xinjiang province.</title>
        <authorList>
            <person name="Zhang Z."/>
            <person name="Tan F."/>
            <person name="Wang Y."/>
            <person name="Xia M."/>
        </authorList>
    </citation>
    <scope>NUCLEOTIDE SEQUENCE</scope>
    <source>
        <strain evidence="1">S3-1-1</strain>
    </source>
</reference>
<comment type="caution">
    <text evidence="1">The sequence shown here is derived from an EMBL/GenBank/DDBJ whole genome shotgun (WGS) entry which is preliminary data.</text>
</comment>
<evidence type="ECO:0000313" key="1">
    <source>
        <dbReference type="EMBL" id="MDX8044906.1"/>
    </source>
</evidence>
<name>A0ACC6M1U0_9BACI</name>
<evidence type="ECO:0000313" key="2">
    <source>
        <dbReference type="Proteomes" id="UP001277972"/>
    </source>
</evidence>
<dbReference type="Proteomes" id="UP001277972">
    <property type="component" value="Unassembled WGS sequence"/>
</dbReference>
<protein>
    <submittedName>
        <fullName evidence="1">CAP domain-containing protein</fullName>
    </submittedName>
</protein>
<accession>A0ACC6M1U0</accession>
<organism evidence="1 2">
    <name type="scientific">Gracilibacillus pellucidus</name>
    <dbReference type="NCBI Taxonomy" id="3095368"/>
    <lineage>
        <taxon>Bacteria</taxon>
        <taxon>Bacillati</taxon>
        <taxon>Bacillota</taxon>
        <taxon>Bacilli</taxon>
        <taxon>Bacillales</taxon>
        <taxon>Bacillaceae</taxon>
        <taxon>Gracilibacillus</taxon>
    </lineage>
</organism>
<proteinExistence type="predicted"/>
<sequence>MRLKIIAFIILVSALVFSYLFYVNKPEEQQLVHYHQSPAEVKNEKVYIDEEHTLIAQQDAIWKFVGRKVEEFELLYGEPVRKDTSLYGYDWWIYNDDDVYVQIAVQDDVIISMYSNSDNLDFSPLTIGQEREEIKEIYSLQDEIEFEHLRFKLTENDLLERPIVQLTEELFAQLYIDQFTEKLAGIRIVNKEVLELIRPYELFYWGEVKELVEPNKEEWEEVESGLEQQIFDLTNEVRRLYDVGELVWDEDSHHAAKTHSEDMYTENYFSHYSLNGDGLKERLLAANAHYLSAGENIAAHYIDAPAVIHGWLNSEGHREALLKAEYTHLGVGVYQSFFTQNFIEK</sequence>
<dbReference type="EMBL" id="JAWZSR010000001">
    <property type="protein sequence ID" value="MDX8044906.1"/>
    <property type="molecule type" value="Genomic_DNA"/>
</dbReference>